<evidence type="ECO:0000256" key="2">
    <source>
        <dbReference type="SAM" id="MobiDB-lite"/>
    </source>
</evidence>
<dbReference type="InterPro" id="IPR011990">
    <property type="entry name" value="TPR-like_helical_dom_sf"/>
</dbReference>
<dbReference type="GO" id="GO:0035091">
    <property type="term" value="F:phosphatidylinositol binding"/>
    <property type="evidence" value="ECO:0007669"/>
    <property type="project" value="TreeGrafter"/>
</dbReference>
<dbReference type="GO" id="GO:0048264">
    <property type="term" value="P:determination of ventral identity"/>
    <property type="evidence" value="ECO:0007669"/>
    <property type="project" value="TreeGrafter"/>
</dbReference>
<evidence type="ECO:0008006" key="5">
    <source>
        <dbReference type="Google" id="ProtNLM"/>
    </source>
</evidence>
<sequence>MPKYTGPAEASEPVPKYTVDDLLAQAQSSIDTLNYDVAYRFCQRAVEMVPTHTGALEQLAVVELEIGQYESALQHLRQCITLVPNTGSSKYMYLGQMSTEMEAINYFNQGVAIMKRELEQLTAVSDEAAATAVRSQMASALCSMAEIYLTDCCFQPEAESSCEKYLNEALTLAPENADVHQLLASVRLSQQRSDEAKECLLRSIALWSSQGPDSPNYPSYDARIATTKLLLELGLYSDALKLLEALQKEDDQTVDLWYLYGWTYYCMAEEKQALLNGQGNGASTTVDVEDEADDDEEGVTALLTSAAECLMTAVQIYERIGYDDEGLLAHARELLDTINQRVPLASLQDQEEPDDGGGGDEGWEDLPSSGDEEDMAVDA</sequence>
<gene>
    <name evidence="3" type="ORF">IWQ60_011879</name>
</gene>
<evidence type="ECO:0000313" key="4">
    <source>
        <dbReference type="Proteomes" id="UP001150569"/>
    </source>
</evidence>
<dbReference type="EMBL" id="JANBPT010001481">
    <property type="protein sequence ID" value="KAJ1907375.1"/>
    <property type="molecule type" value="Genomic_DNA"/>
</dbReference>
<dbReference type="AlphaFoldDB" id="A0A9W7ZML4"/>
<dbReference type="PANTHER" id="PTHR28654">
    <property type="entry name" value="AXIN INTERACTOR, DORSALIZATION-ASSOCIATED PROTEIN"/>
    <property type="match status" value="1"/>
</dbReference>
<keyword evidence="1" id="KW-0802">TPR repeat</keyword>
<protein>
    <recommendedName>
        <fullName evidence="5">TPR-like protein</fullName>
    </recommendedName>
</protein>
<dbReference type="GO" id="GO:0016020">
    <property type="term" value="C:membrane"/>
    <property type="evidence" value="ECO:0007669"/>
    <property type="project" value="TreeGrafter"/>
</dbReference>
<dbReference type="OrthoDB" id="1914839at2759"/>
<proteinExistence type="predicted"/>
<dbReference type="PROSITE" id="PS50005">
    <property type="entry name" value="TPR"/>
    <property type="match status" value="1"/>
</dbReference>
<dbReference type="Proteomes" id="UP001150569">
    <property type="component" value="Unassembled WGS sequence"/>
</dbReference>
<organism evidence="3 4">
    <name type="scientific">Tieghemiomyces parasiticus</name>
    <dbReference type="NCBI Taxonomy" id="78921"/>
    <lineage>
        <taxon>Eukaryota</taxon>
        <taxon>Fungi</taxon>
        <taxon>Fungi incertae sedis</taxon>
        <taxon>Zoopagomycota</taxon>
        <taxon>Kickxellomycotina</taxon>
        <taxon>Dimargaritomycetes</taxon>
        <taxon>Dimargaritales</taxon>
        <taxon>Dimargaritaceae</taxon>
        <taxon>Tieghemiomyces</taxon>
    </lineage>
</organism>
<feature type="repeat" description="TPR" evidence="1">
    <location>
        <begin position="53"/>
        <end position="86"/>
    </location>
</feature>
<dbReference type="CDD" id="cd24142">
    <property type="entry name" value="ACL4-like"/>
    <property type="match status" value="1"/>
</dbReference>
<feature type="compositionally biased region" description="Acidic residues" evidence="2">
    <location>
        <begin position="349"/>
        <end position="379"/>
    </location>
</feature>
<name>A0A9W7ZML4_9FUNG</name>
<comment type="caution">
    <text evidence="3">The sequence shown here is derived from an EMBL/GenBank/DDBJ whole genome shotgun (WGS) entry which is preliminary data.</text>
</comment>
<evidence type="ECO:0000256" key="1">
    <source>
        <dbReference type="PROSITE-ProRule" id="PRU00339"/>
    </source>
</evidence>
<dbReference type="Gene3D" id="1.25.40.10">
    <property type="entry name" value="Tetratricopeptide repeat domain"/>
    <property type="match status" value="2"/>
</dbReference>
<keyword evidence="4" id="KW-1185">Reference proteome</keyword>
<evidence type="ECO:0000313" key="3">
    <source>
        <dbReference type="EMBL" id="KAJ1907375.1"/>
    </source>
</evidence>
<dbReference type="SUPFAM" id="SSF48452">
    <property type="entry name" value="TPR-like"/>
    <property type="match status" value="1"/>
</dbReference>
<reference evidence="3" key="1">
    <citation type="submission" date="2022-07" db="EMBL/GenBank/DDBJ databases">
        <title>Phylogenomic reconstructions and comparative analyses of Kickxellomycotina fungi.</title>
        <authorList>
            <person name="Reynolds N.K."/>
            <person name="Stajich J.E."/>
            <person name="Barry K."/>
            <person name="Grigoriev I.V."/>
            <person name="Crous P."/>
            <person name="Smith M.E."/>
        </authorList>
    </citation>
    <scope>NUCLEOTIDE SEQUENCE</scope>
    <source>
        <strain evidence="3">RSA 861</strain>
    </source>
</reference>
<feature type="region of interest" description="Disordered" evidence="2">
    <location>
        <begin position="344"/>
        <end position="379"/>
    </location>
</feature>
<accession>A0A9W7ZML4</accession>
<dbReference type="PANTHER" id="PTHR28654:SF1">
    <property type="entry name" value="AXIN INTERACTOR, DORSALIZATION-ASSOCIATED PROTEIN"/>
    <property type="match status" value="1"/>
</dbReference>
<dbReference type="SMART" id="SM00028">
    <property type="entry name" value="TPR"/>
    <property type="match status" value="4"/>
</dbReference>
<dbReference type="InterPro" id="IPR019734">
    <property type="entry name" value="TPR_rpt"/>
</dbReference>